<dbReference type="HOGENOM" id="CLU_715188_0_0_3"/>
<sequence>MSESASKTKISSWQPTTTHQSDSHLTPRSFPLPVNNAPQVQASQDLEGYRKPQSGDMIENVRRSQGDPRSGAQETAASSAPTEPTATTENFLIAPPPSTFGLNIQPKLTIGEPGDKYEQEADKVASEVVQRINTPPSVQRRELRTPSISTLSSQPGGYGEIKLKPLIQRQDELGGGEATQELESSINSARGGGQPLDVGLQRSMGEAMGADFSGVRVHTDAQADQLNRSIQARAFTTGQDVFFRQGEYNPGSRGGQELIAHELTHVVQQHENHLSKSSLPHTFYVSSIFEPTIQGVFSNAASLSSHFNKHVITQKDAGGTYANEAAYEAAADAIVADPTSLSKPRAAGGSYYFKAATGQFVATNAAGEVLTMFVPSSGQAYYNKQK</sequence>
<dbReference type="eggNOG" id="COG0656">
    <property type="taxonomic scope" value="Bacteria"/>
</dbReference>
<dbReference type="AlphaFoldDB" id="B7KK55"/>
<feature type="compositionally biased region" description="Low complexity" evidence="1">
    <location>
        <begin position="74"/>
        <end position="89"/>
    </location>
</feature>
<dbReference type="Proteomes" id="UP000002384">
    <property type="component" value="Chromosome"/>
</dbReference>
<evidence type="ECO:0000259" key="2">
    <source>
        <dbReference type="Pfam" id="PF13699"/>
    </source>
</evidence>
<proteinExistence type="predicted"/>
<evidence type="ECO:0000313" key="4">
    <source>
        <dbReference type="Proteomes" id="UP000002384"/>
    </source>
</evidence>
<feature type="domain" description="eCIS core" evidence="2">
    <location>
        <begin position="195"/>
        <end position="271"/>
    </location>
</feature>
<name>B7KK55_GLOC7</name>
<dbReference type="EMBL" id="CP001291">
    <property type="protein sequence ID" value="ACK70940.1"/>
    <property type="molecule type" value="Genomic_DNA"/>
</dbReference>
<feature type="compositionally biased region" description="Polar residues" evidence="1">
    <location>
        <begin position="1"/>
        <end position="26"/>
    </location>
</feature>
<dbReference type="STRING" id="65393.PCC7424_2523"/>
<evidence type="ECO:0000256" key="1">
    <source>
        <dbReference type="SAM" id="MobiDB-lite"/>
    </source>
</evidence>
<keyword evidence="4" id="KW-1185">Reference proteome</keyword>
<dbReference type="InterPro" id="IPR025295">
    <property type="entry name" value="eCIS_core_dom"/>
</dbReference>
<dbReference type="RefSeq" id="WP_015954543.1">
    <property type="nucleotide sequence ID" value="NC_011729.1"/>
</dbReference>
<reference evidence="4" key="1">
    <citation type="journal article" date="2011" name="MBio">
        <title>Novel metabolic attributes of the genus Cyanothece, comprising a group of unicellular nitrogen-fixing Cyanobacteria.</title>
        <authorList>
            <person name="Bandyopadhyay A."/>
            <person name="Elvitigala T."/>
            <person name="Welsh E."/>
            <person name="Stockel J."/>
            <person name="Liberton M."/>
            <person name="Min H."/>
            <person name="Sherman L.A."/>
            <person name="Pakrasi H.B."/>
        </authorList>
    </citation>
    <scope>NUCLEOTIDE SEQUENCE [LARGE SCALE GENOMIC DNA]</scope>
    <source>
        <strain evidence="4">PCC 7424</strain>
    </source>
</reference>
<feature type="region of interest" description="Disordered" evidence="1">
    <location>
        <begin position="1"/>
        <end position="99"/>
    </location>
</feature>
<dbReference type="Pfam" id="PF13699">
    <property type="entry name" value="eCIS_core"/>
    <property type="match status" value="1"/>
</dbReference>
<accession>B7KK55</accession>
<protein>
    <recommendedName>
        <fullName evidence="2">eCIS core domain-containing protein</fullName>
    </recommendedName>
</protein>
<gene>
    <name evidence="3" type="ordered locus">PCC7424_2523</name>
</gene>
<organism evidence="3 4">
    <name type="scientific">Gloeothece citriformis (strain PCC 7424)</name>
    <name type="common">Cyanothece sp. (strain PCC 7424)</name>
    <dbReference type="NCBI Taxonomy" id="65393"/>
    <lineage>
        <taxon>Bacteria</taxon>
        <taxon>Bacillati</taxon>
        <taxon>Cyanobacteriota</taxon>
        <taxon>Cyanophyceae</taxon>
        <taxon>Oscillatoriophycideae</taxon>
        <taxon>Chroococcales</taxon>
        <taxon>Aphanothecaceae</taxon>
        <taxon>Gloeothece</taxon>
        <taxon>Gloeothece citriformis</taxon>
    </lineage>
</organism>
<dbReference type="KEGG" id="cyc:PCC7424_2523"/>
<evidence type="ECO:0000313" key="3">
    <source>
        <dbReference type="EMBL" id="ACK70940.1"/>
    </source>
</evidence>